<dbReference type="PATRIC" id="fig|365046.3.peg.913"/>
<dbReference type="Pfam" id="PF08521">
    <property type="entry name" value="2CSK_N"/>
    <property type="match status" value="1"/>
</dbReference>
<protein>
    <recommendedName>
        <fullName evidence="3">histidine kinase</fullName>
        <ecNumber evidence="3">2.7.13.3</ecNumber>
    </recommendedName>
</protein>
<dbReference type="InterPro" id="IPR003661">
    <property type="entry name" value="HisK_dim/P_dom"/>
</dbReference>
<dbReference type="InterPro" id="IPR004358">
    <property type="entry name" value="Sig_transdc_His_kin-like_C"/>
</dbReference>
<keyword evidence="10 11" id="KW-0472">Membrane</keyword>
<dbReference type="GO" id="GO:0016020">
    <property type="term" value="C:membrane"/>
    <property type="evidence" value="ECO:0007669"/>
    <property type="project" value="UniProtKB-SubCell"/>
</dbReference>
<dbReference type="InterPro" id="IPR050428">
    <property type="entry name" value="TCS_sensor_his_kinase"/>
</dbReference>
<dbReference type="GO" id="GO:0000155">
    <property type="term" value="F:phosphorelay sensor kinase activity"/>
    <property type="evidence" value="ECO:0007669"/>
    <property type="project" value="InterPro"/>
</dbReference>
<dbReference type="InterPro" id="IPR003660">
    <property type="entry name" value="HAMP_dom"/>
</dbReference>
<dbReference type="STRING" id="365046.Rta_08940"/>
<evidence type="ECO:0000259" key="12">
    <source>
        <dbReference type="PROSITE" id="PS50109"/>
    </source>
</evidence>
<evidence type="ECO:0000256" key="1">
    <source>
        <dbReference type="ARBA" id="ARBA00000085"/>
    </source>
</evidence>
<dbReference type="InterPro" id="IPR005467">
    <property type="entry name" value="His_kinase_dom"/>
</dbReference>
<dbReference type="OrthoDB" id="8554694at2"/>
<dbReference type="PRINTS" id="PR00344">
    <property type="entry name" value="BCTRLSENSOR"/>
</dbReference>
<evidence type="ECO:0000256" key="2">
    <source>
        <dbReference type="ARBA" id="ARBA00004370"/>
    </source>
</evidence>
<evidence type="ECO:0000256" key="7">
    <source>
        <dbReference type="ARBA" id="ARBA00022777"/>
    </source>
</evidence>
<comment type="subcellular location">
    <subcellularLocation>
        <location evidence="2">Membrane</location>
    </subcellularLocation>
</comment>
<evidence type="ECO:0000313" key="14">
    <source>
        <dbReference type="EMBL" id="AEG91976.1"/>
    </source>
</evidence>
<dbReference type="CDD" id="cd00082">
    <property type="entry name" value="HisKA"/>
    <property type="match status" value="1"/>
</dbReference>
<dbReference type="AlphaFoldDB" id="F5XYY8"/>
<dbReference type="RefSeq" id="WP_013900209.1">
    <property type="nucleotide sequence ID" value="NC_015677.1"/>
</dbReference>
<dbReference type="HOGENOM" id="CLU_000445_89_37_4"/>
<evidence type="ECO:0000256" key="3">
    <source>
        <dbReference type="ARBA" id="ARBA00012438"/>
    </source>
</evidence>
<dbReference type="SUPFAM" id="SSF47384">
    <property type="entry name" value="Homodimeric domain of signal transducing histidine kinase"/>
    <property type="match status" value="1"/>
</dbReference>
<dbReference type="EC" id="2.7.13.3" evidence="3"/>
<dbReference type="PROSITE" id="PS51257">
    <property type="entry name" value="PROKAR_LIPOPROTEIN"/>
    <property type="match status" value="1"/>
</dbReference>
<keyword evidence="4" id="KW-0597">Phosphoprotein</keyword>
<evidence type="ECO:0000256" key="9">
    <source>
        <dbReference type="ARBA" id="ARBA00023012"/>
    </source>
</evidence>
<accession>F5XYY8</accession>
<dbReference type="SUPFAM" id="SSF55874">
    <property type="entry name" value="ATPase domain of HSP90 chaperone/DNA topoisomerase II/histidine kinase"/>
    <property type="match status" value="1"/>
</dbReference>
<dbReference type="SMART" id="SM00388">
    <property type="entry name" value="HisKA"/>
    <property type="match status" value="1"/>
</dbReference>
<keyword evidence="7 14" id="KW-0418">Kinase</keyword>
<evidence type="ECO:0000256" key="11">
    <source>
        <dbReference type="SAM" id="Phobius"/>
    </source>
</evidence>
<dbReference type="InterPro" id="IPR036890">
    <property type="entry name" value="HATPase_C_sf"/>
</dbReference>
<dbReference type="PROSITE" id="PS50109">
    <property type="entry name" value="HIS_KIN"/>
    <property type="match status" value="1"/>
</dbReference>
<evidence type="ECO:0000256" key="4">
    <source>
        <dbReference type="ARBA" id="ARBA00022553"/>
    </source>
</evidence>
<dbReference type="InterPro" id="IPR036097">
    <property type="entry name" value="HisK_dim/P_sf"/>
</dbReference>
<feature type="transmembrane region" description="Helical" evidence="11">
    <location>
        <begin position="156"/>
        <end position="179"/>
    </location>
</feature>
<name>F5XYY8_RAMTT</name>
<dbReference type="PANTHER" id="PTHR45436:SF5">
    <property type="entry name" value="SENSOR HISTIDINE KINASE TRCS"/>
    <property type="match status" value="1"/>
</dbReference>
<dbReference type="SMART" id="SM00387">
    <property type="entry name" value="HATPase_c"/>
    <property type="match status" value="1"/>
</dbReference>
<gene>
    <name evidence="14" type="ordered locus">Rta_08940</name>
</gene>
<sequence>MLSGLRRRLLVMLIVPLVLLACLNAWFDYRSADNVATRQDQQLLALVPLLADSLLPGPDEGGPPSLLLLAPPFEQFLEASPGYAAYAVVDADGSLLHGEPWLARLPPATPEPEYHSEEQGGVTWRIVRQRQQTVLGEVAIAIADGSDPRQQWARSIVFQVLLPNLVLILAAAFAVRWAVERALRPLLQLREAVERRSPRDLSAIDGQASPEEVRPLVESLNRLFGLVNDQAESQRRFIADAAHQLRTPLAGLQAQVEAWAQAAGRAGPDGGTLKLPVEQVEKLRGATRRTSQLANQLLALSRADARSMQAQPLQPVQLKALCEEALESQLDAASAKRIDLGLDARPAQVMGHGWLLRELLANLVDNAVRYTPAGGAVTIRCGPRGTGALLEVEDDGPGVPEAERGRVLERFYRVQGTQGEGNGLGLAIAEEIARVHHSHLQLAPGARGRGLKVTVHLPG</sequence>
<evidence type="ECO:0000256" key="8">
    <source>
        <dbReference type="ARBA" id="ARBA00022989"/>
    </source>
</evidence>
<dbReference type="EMBL" id="CP000245">
    <property type="protein sequence ID" value="AEG91976.1"/>
    <property type="molecule type" value="Genomic_DNA"/>
</dbReference>
<feature type="domain" description="Histidine kinase" evidence="12">
    <location>
        <begin position="240"/>
        <end position="459"/>
    </location>
</feature>
<evidence type="ECO:0000256" key="10">
    <source>
        <dbReference type="ARBA" id="ARBA00023136"/>
    </source>
</evidence>
<comment type="catalytic activity">
    <reaction evidence="1">
        <text>ATP + protein L-histidine = ADP + protein N-phospho-L-histidine.</text>
        <dbReference type="EC" id="2.7.13.3"/>
    </reaction>
</comment>
<reference evidence="14 15" key="2">
    <citation type="journal article" date="2011" name="PLoS ONE">
        <title>The Cyst-Dividing Bacterium Ramlibacter tataouinensis TTB310 Genome Reveals a Well-Stocked Toolbox for Adaptation to a Desert Environment.</title>
        <authorList>
            <person name="De Luca G."/>
            <person name="Barakat M."/>
            <person name="Ortet P."/>
            <person name="Fochesato S."/>
            <person name="Jourlin-Castelli C."/>
            <person name="Ansaldi M."/>
            <person name="Py B."/>
            <person name="Fichant G."/>
            <person name="Coutinho P.M."/>
            <person name="Voulhoux R."/>
            <person name="Bastien O."/>
            <person name="Marechal E."/>
            <person name="Henrissat B."/>
            <person name="Quentin Y."/>
            <person name="Noirot P."/>
            <person name="Filloux A."/>
            <person name="Mejean V."/>
            <person name="Dubow M.S."/>
            <person name="Barras F."/>
            <person name="Barbe V."/>
            <person name="Weissenbach J."/>
            <person name="Mihalcescu I."/>
            <person name="Vermeglio A."/>
            <person name="Achouak W."/>
            <person name="Heulin T."/>
        </authorList>
    </citation>
    <scope>NUCLEOTIDE SEQUENCE [LARGE SCALE GENOMIC DNA]</scope>
    <source>
        <strain evidence="15">ATCC BAA-407 / DSM 14655 / LMG 21543 / TTB310</strain>
    </source>
</reference>
<dbReference type="PANTHER" id="PTHR45436">
    <property type="entry name" value="SENSOR HISTIDINE KINASE YKOH"/>
    <property type="match status" value="1"/>
</dbReference>
<dbReference type="InterPro" id="IPR013727">
    <property type="entry name" value="2CSK_N"/>
</dbReference>
<evidence type="ECO:0000313" key="15">
    <source>
        <dbReference type="Proteomes" id="UP000008385"/>
    </source>
</evidence>
<keyword evidence="15" id="KW-1185">Reference proteome</keyword>
<dbReference type="Pfam" id="PF02518">
    <property type="entry name" value="HATPase_c"/>
    <property type="match status" value="1"/>
</dbReference>
<organism evidence="14 15">
    <name type="scientific">Ramlibacter tataouinensis (strain ATCC BAA-407 / DSM 14655 / LMG 21543 / TTB310)</name>
    <dbReference type="NCBI Taxonomy" id="365046"/>
    <lineage>
        <taxon>Bacteria</taxon>
        <taxon>Pseudomonadati</taxon>
        <taxon>Pseudomonadota</taxon>
        <taxon>Betaproteobacteria</taxon>
        <taxon>Burkholderiales</taxon>
        <taxon>Comamonadaceae</taxon>
        <taxon>Ramlibacter</taxon>
    </lineage>
</organism>
<keyword evidence="6 11" id="KW-0812">Transmembrane</keyword>
<dbReference type="Pfam" id="PF00512">
    <property type="entry name" value="HisKA"/>
    <property type="match status" value="1"/>
</dbReference>
<reference evidence="15" key="1">
    <citation type="submission" date="2006-01" db="EMBL/GenBank/DDBJ databases">
        <title>Genome of the cyst-dividing bacterium Ramlibacter tataouinensis.</title>
        <authorList>
            <person name="Barakat M."/>
            <person name="Ortet P."/>
            <person name="De Luca G."/>
            <person name="Jourlin-Castelli C."/>
            <person name="Ansaldi M."/>
            <person name="Py B."/>
            <person name="Fichant G."/>
            <person name="Coutinho P."/>
            <person name="Voulhoux R."/>
            <person name="Bastien O."/>
            <person name="Roy S."/>
            <person name="Marechal E."/>
            <person name="Henrissat B."/>
            <person name="Quentin Y."/>
            <person name="Noirot P."/>
            <person name="Filloux A."/>
            <person name="Mejean V."/>
            <person name="DuBow M."/>
            <person name="Barras F."/>
            <person name="Heulin T."/>
        </authorList>
    </citation>
    <scope>NUCLEOTIDE SEQUENCE [LARGE SCALE GENOMIC DNA]</scope>
    <source>
        <strain evidence="15">ATCC BAA-407 / DSM 14655 / LMG 21543 / TTB310</strain>
    </source>
</reference>
<dbReference type="eggNOG" id="COG2205">
    <property type="taxonomic scope" value="Bacteria"/>
</dbReference>
<keyword evidence="5" id="KW-0808">Transferase</keyword>
<dbReference type="PROSITE" id="PS50885">
    <property type="entry name" value="HAMP"/>
    <property type="match status" value="1"/>
</dbReference>
<proteinExistence type="predicted"/>
<evidence type="ECO:0000259" key="13">
    <source>
        <dbReference type="PROSITE" id="PS50885"/>
    </source>
</evidence>
<dbReference type="InterPro" id="IPR003594">
    <property type="entry name" value="HATPase_dom"/>
</dbReference>
<dbReference type="Gene3D" id="3.30.565.10">
    <property type="entry name" value="Histidine kinase-like ATPase, C-terminal domain"/>
    <property type="match status" value="1"/>
</dbReference>
<dbReference type="Proteomes" id="UP000008385">
    <property type="component" value="Chromosome"/>
</dbReference>
<dbReference type="Gene3D" id="1.10.287.130">
    <property type="match status" value="1"/>
</dbReference>
<evidence type="ECO:0000256" key="6">
    <source>
        <dbReference type="ARBA" id="ARBA00022692"/>
    </source>
</evidence>
<dbReference type="KEGG" id="rta:Rta_08940"/>
<keyword evidence="9" id="KW-0902">Two-component regulatory system</keyword>
<keyword evidence="8 11" id="KW-1133">Transmembrane helix</keyword>
<evidence type="ECO:0000256" key="5">
    <source>
        <dbReference type="ARBA" id="ARBA00022679"/>
    </source>
</evidence>
<feature type="domain" description="HAMP" evidence="13">
    <location>
        <begin position="180"/>
        <end position="232"/>
    </location>
</feature>